<reference evidence="1" key="1">
    <citation type="journal article" date="2023" name="Plant J.">
        <title>Genome sequences and population genomics provide insights into the demographic history, inbreeding, and mutation load of two 'living fossil' tree species of Dipteronia.</title>
        <authorList>
            <person name="Feng Y."/>
            <person name="Comes H.P."/>
            <person name="Chen J."/>
            <person name="Zhu S."/>
            <person name="Lu R."/>
            <person name="Zhang X."/>
            <person name="Li P."/>
            <person name="Qiu J."/>
            <person name="Olsen K.M."/>
            <person name="Qiu Y."/>
        </authorList>
    </citation>
    <scope>NUCLEOTIDE SEQUENCE</scope>
    <source>
        <strain evidence="1">KIB01</strain>
    </source>
</reference>
<gene>
    <name evidence="1" type="ORF">Ddye_016230</name>
</gene>
<accession>A0AAD9U714</accession>
<dbReference type="InterPro" id="IPR052929">
    <property type="entry name" value="RNase_H-like_EbsB-rel"/>
</dbReference>
<evidence type="ECO:0008006" key="3">
    <source>
        <dbReference type="Google" id="ProtNLM"/>
    </source>
</evidence>
<dbReference type="PANTHER" id="PTHR47074">
    <property type="entry name" value="BNAC02G40300D PROTEIN"/>
    <property type="match status" value="1"/>
</dbReference>
<dbReference type="AlphaFoldDB" id="A0AAD9U714"/>
<evidence type="ECO:0000313" key="1">
    <source>
        <dbReference type="EMBL" id="KAK2648741.1"/>
    </source>
</evidence>
<evidence type="ECO:0000313" key="2">
    <source>
        <dbReference type="Proteomes" id="UP001280121"/>
    </source>
</evidence>
<dbReference type="PANTHER" id="PTHR47074:SF11">
    <property type="entry name" value="REVERSE TRANSCRIPTASE-LIKE PROTEIN"/>
    <property type="match status" value="1"/>
</dbReference>
<dbReference type="EMBL" id="JANJYI010000005">
    <property type="protein sequence ID" value="KAK2648741.1"/>
    <property type="molecule type" value="Genomic_DNA"/>
</dbReference>
<dbReference type="Proteomes" id="UP001280121">
    <property type="component" value="Unassembled WGS sequence"/>
</dbReference>
<protein>
    <recommendedName>
        <fullName evidence="3">RNase H type-1 domain-containing protein</fullName>
    </recommendedName>
</protein>
<organism evidence="1 2">
    <name type="scientific">Dipteronia dyeriana</name>
    <dbReference type="NCBI Taxonomy" id="168575"/>
    <lineage>
        <taxon>Eukaryota</taxon>
        <taxon>Viridiplantae</taxon>
        <taxon>Streptophyta</taxon>
        <taxon>Embryophyta</taxon>
        <taxon>Tracheophyta</taxon>
        <taxon>Spermatophyta</taxon>
        <taxon>Magnoliopsida</taxon>
        <taxon>eudicotyledons</taxon>
        <taxon>Gunneridae</taxon>
        <taxon>Pentapetalae</taxon>
        <taxon>rosids</taxon>
        <taxon>malvids</taxon>
        <taxon>Sapindales</taxon>
        <taxon>Sapindaceae</taxon>
        <taxon>Hippocastanoideae</taxon>
        <taxon>Acereae</taxon>
        <taxon>Dipteronia</taxon>
    </lineage>
</organism>
<sequence length="134" mass="15104">MMILCVNKLTNKNFKVLYVFLWSTWLNRNQKVHGNWCDASEGVIRWSVCFLNELQDANQVDKARQNVVQTTNKKWVNPVIGMYKANTASISNGNHCKIGIGMILRDHKGLVMGATTQPIFSPYSPHVAKAIAVL</sequence>
<name>A0AAD9U714_9ROSI</name>
<keyword evidence="2" id="KW-1185">Reference proteome</keyword>
<comment type="caution">
    <text evidence="1">The sequence shown here is derived from an EMBL/GenBank/DDBJ whole genome shotgun (WGS) entry which is preliminary data.</text>
</comment>
<proteinExistence type="predicted"/>